<sequence length="139" mass="15508">MHKIKHHPNKLRRYCSPVISTRSDAVSPTMGQVYQYMVNLPTRIHTSHVQLHPDSRTPPAHALRNIRRLSNSFLRVRRSGAHIIASQSTQCPVGSVQYLVLQGSTRIDTLYGKALDRGNRASPLTPIQCAPYQKVSASG</sequence>
<keyword evidence="2" id="KW-1185">Reference proteome</keyword>
<dbReference type="Proteomes" id="UP000011668">
    <property type="component" value="Unassembled WGS sequence"/>
</dbReference>
<gene>
    <name evidence="1" type="ORF">AG1IA_01130</name>
</gene>
<dbReference type="EMBL" id="AFRT01000266">
    <property type="protein sequence ID" value="ELU44838.1"/>
    <property type="molecule type" value="Genomic_DNA"/>
</dbReference>
<dbReference type="HOGENOM" id="CLU_1846446_0_0_1"/>
<comment type="caution">
    <text evidence="1">The sequence shown here is derived from an EMBL/GenBank/DDBJ whole genome shotgun (WGS) entry which is preliminary data.</text>
</comment>
<proteinExistence type="predicted"/>
<evidence type="ECO:0000313" key="2">
    <source>
        <dbReference type="Proteomes" id="UP000011668"/>
    </source>
</evidence>
<evidence type="ECO:0000313" key="1">
    <source>
        <dbReference type="EMBL" id="ELU44838.1"/>
    </source>
</evidence>
<reference evidence="1 2" key="1">
    <citation type="journal article" date="2013" name="Nat. Commun.">
        <title>The evolution and pathogenic mechanisms of the rice sheath blight pathogen.</title>
        <authorList>
            <person name="Zheng A."/>
            <person name="Lin R."/>
            <person name="Xu L."/>
            <person name="Qin P."/>
            <person name="Tang C."/>
            <person name="Ai P."/>
            <person name="Zhang D."/>
            <person name="Liu Y."/>
            <person name="Sun Z."/>
            <person name="Feng H."/>
            <person name="Wang Y."/>
            <person name="Chen Y."/>
            <person name="Liang X."/>
            <person name="Fu R."/>
            <person name="Li Q."/>
            <person name="Zhang J."/>
            <person name="Yu X."/>
            <person name="Xie Z."/>
            <person name="Ding L."/>
            <person name="Guan P."/>
            <person name="Tang J."/>
            <person name="Liang Y."/>
            <person name="Wang S."/>
            <person name="Deng Q."/>
            <person name="Li S."/>
            <person name="Zhu J."/>
            <person name="Wang L."/>
            <person name="Liu H."/>
            <person name="Li P."/>
        </authorList>
    </citation>
    <scope>NUCLEOTIDE SEQUENCE [LARGE SCALE GENOMIC DNA]</scope>
    <source>
        <strain evidence="2">AG-1 IA</strain>
    </source>
</reference>
<accession>L8X735</accession>
<organism evidence="1 2">
    <name type="scientific">Thanatephorus cucumeris (strain AG1-IA)</name>
    <name type="common">Rice sheath blight fungus</name>
    <name type="synonym">Rhizoctonia solani</name>
    <dbReference type="NCBI Taxonomy" id="983506"/>
    <lineage>
        <taxon>Eukaryota</taxon>
        <taxon>Fungi</taxon>
        <taxon>Dikarya</taxon>
        <taxon>Basidiomycota</taxon>
        <taxon>Agaricomycotina</taxon>
        <taxon>Agaricomycetes</taxon>
        <taxon>Cantharellales</taxon>
        <taxon>Ceratobasidiaceae</taxon>
        <taxon>Rhizoctonia</taxon>
        <taxon>Rhizoctonia solani AG-1</taxon>
    </lineage>
</organism>
<protein>
    <submittedName>
        <fullName evidence="1">Uncharacterized protein</fullName>
    </submittedName>
</protein>
<dbReference type="AlphaFoldDB" id="L8X735"/>
<name>L8X735_THACA</name>